<organism evidence="1 2">
    <name type="scientific">Rubroshorea leprosula</name>
    <dbReference type="NCBI Taxonomy" id="152421"/>
    <lineage>
        <taxon>Eukaryota</taxon>
        <taxon>Viridiplantae</taxon>
        <taxon>Streptophyta</taxon>
        <taxon>Embryophyta</taxon>
        <taxon>Tracheophyta</taxon>
        <taxon>Spermatophyta</taxon>
        <taxon>Magnoliopsida</taxon>
        <taxon>eudicotyledons</taxon>
        <taxon>Gunneridae</taxon>
        <taxon>Pentapetalae</taxon>
        <taxon>rosids</taxon>
        <taxon>malvids</taxon>
        <taxon>Malvales</taxon>
        <taxon>Dipterocarpaceae</taxon>
        <taxon>Rubroshorea</taxon>
    </lineage>
</organism>
<sequence length="40" mass="4465">MSLRRMHTCPLSAKGHLARAQPHDKYPSNGLMARFICVIG</sequence>
<dbReference type="AlphaFoldDB" id="A0AAV5KZ44"/>
<dbReference type="Proteomes" id="UP001054252">
    <property type="component" value="Unassembled WGS sequence"/>
</dbReference>
<accession>A0AAV5KZ44</accession>
<dbReference type="EMBL" id="BPVZ01000085">
    <property type="protein sequence ID" value="GKV30125.1"/>
    <property type="molecule type" value="Genomic_DNA"/>
</dbReference>
<proteinExistence type="predicted"/>
<protein>
    <submittedName>
        <fullName evidence="1">Uncharacterized protein</fullName>
    </submittedName>
</protein>
<gene>
    <name evidence="1" type="ORF">SLEP1_g38981</name>
</gene>
<comment type="caution">
    <text evidence="1">The sequence shown here is derived from an EMBL/GenBank/DDBJ whole genome shotgun (WGS) entry which is preliminary data.</text>
</comment>
<keyword evidence="2" id="KW-1185">Reference proteome</keyword>
<reference evidence="1 2" key="1">
    <citation type="journal article" date="2021" name="Commun. Biol.">
        <title>The genome of Shorea leprosula (Dipterocarpaceae) highlights the ecological relevance of drought in aseasonal tropical rainforests.</title>
        <authorList>
            <person name="Ng K.K.S."/>
            <person name="Kobayashi M.J."/>
            <person name="Fawcett J.A."/>
            <person name="Hatakeyama M."/>
            <person name="Paape T."/>
            <person name="Ng C.H."/>
            <person name="Ang C.C."/>
            <person name="Tnah L.H."/>
            <person name="Lee C.T."/>
            <person name="Nishiyama T."/>
            <person name="Sese J."/>
            <person name="O'Brien M.J."/>
            <person name="Copetti D."/>
            <person name="Mohd Noor M.I."/>
            <person name="Ong R.C."/>
            <person name="Putra M."/>
            <person name="Sireger I.Z."/>
            <person name="Indrioko S."/>
            <person name="Kosugi Y."/>
            <person name="Izuno A."/>
            <person name="Isagi Y."/>
            <person name="Lee S.L."/>
            <person name="Shimizu K.K."/>
        </authorList>
    </citation>
    <scope>NUCLEOTIDE SEQUENCE [LARGE SCALE GENOMIC DNA]</scope>
    <source>
        <strain evidence="1">214</strain>
    </source>
</reference>
<name>A0AAV5KZ44_9ROSI</name>
<evidence type="ECO:0000313" key="1">
    <source>
        <dbReference type="EMBL" id="GKV30125.1"/>
    </source>
</evidence>
<evidence type="ECO:0000313" key="2">
    <source>
        <dbReference type="Proteomes" id="UP001054252"/>
    </source>
</evidence>